<dbReference type="AlphaFoldDB" id="A0AA88D1S1"/>
<evidence type="ECO:0000313" key="3">
    <source>
        <dbReference type="Proteomes" id="UP001187192"/>
    </source>
</evidence>
<sequence length="82" mass="8983">MYGHYSNLEDDEAVRNKAGPIVDSTKEEDDNGKPSESGISVNSTKEKDEEEPKSISIGCFLFISHVRAIFEGVLGMKSGFDV</sequence>
<proteinExistence type="predicted"/>
<evidence type="ECO:0000313" key="2">
    <source>
        <dbReference type="EMBL" id="GMN43208.1"/>
    </source>
</evidence>
<feature type="compositionally biased region" description="Basic and acidic residues" evidence="1">
    <location>
        <begin position="44"/>
        <end position="53"/>
    </location>
</feature>
<keyword evidence="3" id="KW-1185">Reference proteome</keyword>
<feature type="region of interest" description="Disordered" evidence="1">
    <location>
        <begin position="1"/>
        <end position="53"/>
    </location>
</feature>
<gene>
    <name evidence="2" type="ORF">TIFTF001_012420</name>
</gene>
<dbReference type="EMBL" id="BTGU01000016">
    <property type="protein sequence ID" value="GMN43208.1"/>
    <property type="molecule type" value="Genomic_DNA"/>
</dbReference>
<dbReference type="Proteomes" id="UP001187192">
    <property type="component" value="Unassembled WGS sequence"/>
</dbReference>
<accession>A0AA88D1S1</accession>
<organism evidence="2 3">
    <name type="scientific">Ficus carica</name>
    <name type="common">Common fig</name>
    <dbReference type="NCBI Taxonomy" id="3494"/>
    <lineage>
        <taxon>Eukaryota</taxon>
        <taxon>Viridiplantae</taxon>
        <taxon>Streptophyta</taxon>
        <taxon>Embryophyta</taxon>
        <taxon>Tracheophyta</taxon>
        <taxon>Spermatophyta</taxon>
        <taxon>Magnoliopsida</taxon>
        <taxon>eudicotyledons</taxon>
        <taxon>Gunneridae</taxon>
        <taxon>Pentapetalae</taxon>
        <taxon>rosids</taxon>
        <taxon>fabids</taxon>
        <taxon>Rosales</taxon>
        <taxon>Moraceae</taxon>
        <taxon>Ficeae</taxon>
        <taxon>Ficus</taxon>
    </lineage>
</organism>
<reference evidence="2" key="1">
    <citation type="submission" date="2023-07" db="EMBL/GenBank/DDBJ databases">
        <title>draft genome sequence of fig (Ficus carica).</title>
        <authorList>
            <person name="Takahashi T."/>
            <person name="Nishimura K."/>
        </authorList>
    </citation>
    <scope>NUCLEOTIDE SEQUENCE</scope>
</reference>
<protein>
    <submittedName>
        <fullName evidence="2">Uncharacterized protein</fullName>
    </submittedName>
</protein>
<comment type="caution">
    <text evidence="2">The sequence shown here is derived from an EMBL/GenBank/DDBJ whole genome shotgun (WGS) entry which is preliminary data.</text>
</comment>
<name>A0AA88D1S1_FICCA</name>
<evidence type="ECO:0000256" key="1">
    <source>
        <dbReference type="SAM" id="MobiDB-lite"/>
    </source>
</evidence>